<dbReference type="InterPro" id="IPR036922">
    <property type="entry name" value="Rieske_2Fe-2S_sf"/>
</dbReference>
<dbReference type="GO" id="GO:0051537">
    <property type="term" value="F:2 iron, 2 sulfur cluster binding"/>
    <property type="evidence" value="ECO:0007669"/>
    <property type="project" value="UniProtKB-KW"/>
</dbReference>
<dbReference type="GO" id="GO:0016020">
    <property type="term" value="C:membrane"/>
    <property type="evidence" value="ECO:0007669"/>
    <property type="project" value="UniProtKB-SubCell"/>
</dbReference>
<keyword evidence="4" id="KW-0479">Metal-binding</keyword>
<dbReference type="SUPFAM" id="SSF55961">
    <property type="entry name" value="Bet v1-like"/>
    <property type="match status" value="1"/>
</dbReference>
<keyword evidence="6" id="KW-0560">Oxidoreductase</keyword>
<feature type="domain" description="Rieske" evidence="10">
    <location>
        <begin position="112"/>
        <end position="224"/>
    </location>
</feature>
<proteinExistence type="predicted"/>
<evidence type="ECO:0000256" key="7">
    <source>
        <dbReference type="ARBA" id="ARBA00023004"/>
    </source>
</evidence>
<evidence type="ECO:0000256" key="5">
    <source>
        <dbReference type="ARBA" id="ARBA00022989"/>
    </source>
</evidence>
<keyword evidence="9" id="KW-0472">Membrane</keyword>
<evidence type="ECO:0000256" key="8">
    <source>
        <dbReference type="ARBA" id="ARBA00023014"/>
    </source>
</evidence>
<gene>
    <name evidence="11" type="primary">PAO</name>
    <name evidence="11" type="ORF">SNAT2548_LOCUS28171</name>
</gene>
<dbReference type="GO" id="GO:0016491">
    <property type="term" value="F:oxidoreductase activity"/>
    <property type="evidence" value="ECO:0007669"/>
    <property type="project" value="UniProtKB-KW"/>
</dbReference>
<dbReference type="Gene3D" id="2.102.10.10">
    <property type="entry name" value="Rieske [2Fe-2S] iron-sulphur domain"/>
    <property type="match status" value="1"/>
</dbReference>
<comment type="subcellular location">
    <subcellularLocation>
        <location evidence="1">Membrane</location>
    </subcellularLocation>
</comment>
<keyword evidence="2" id="KW-0812">Transmembrane</keyword>
<sequence>MVAAPLVSGRLPTSSSVVRAPTAEVFRDVPPCERRSRVSPSALCGWLGMAVGLGCRDHWPARRRSCLHPLHGRSASHASLGKDVMDVEPAAPESTAEKVDDPKPSFDWTRQWYPILPTSMLKANGPEPIKLLGRDLVLWKDGAGEWRCTDGICPHRLAPLAHGRVTPDGQLMCRFHGWTFNGDGSCVKVPMAEGDAKAESTLIGASCSKLKSYPTKTVKGLVFVWPNSDSAEEASKTDPFVADELADSPNWSVFDAPASWRVWLEQSWDPSHAPFLHQYALPNFAPELAFAMEPFEVEDLGDDGLSASHGGYMQSNKGMKAFRRFAPPCANSTQYLYPDGRTIGFNFYFVPTEQGKVRQITTSYFVPAPTDTGEDSGLSGNMMQMSKVVLKGRTVGSIDKERTSIFKTVNRRIRKRWPFLDQIEEGLKSWKLMQGLIGDQDNTVLSFQDSVGLPAVRSGYLRKPRSSDKYGGPPTEYLLETNADELVSRFDSWVSARGGGPFGGQGGSNSNSSPGVFDRWEAHTCFSKDAQAALAFLSGTADCLESRVLPTCLVMAALCMVCGLTRVAGLPTVAAAAAIIAKTRLRKHAQGFLTGLPPAPGLPLRKLWE</sequence>
<keyword evidence="8" id="KW-0411">Iron-sulfur</keyword>
<evidence type="ECO:0000256" key="9">
    <source>
        <dbReference type="ARBA" id="ARBA00023136"/>
    </source>
</evidence>
<evidence type="ECO:0000313" key="12">
    <source>
        <dbReference type="Proteomes" id="UP000604046"/>
    </source>
</evidence>
<comment type="caution">
    <text evidence="11">The sequence shown here is derived from an EMBL/GenBank/DDBJ whole genome shotgun (WGS) entry which is preliminary data.</text>
</comment>
<dbReference type="AlphaFoldDB" id="A0A812SYW8"/>
<evidence type="ECO:0000313" key="11">
    <source>
        <dbReference type="EMBL" id="CAE7503031.1"/>
    </source>
</evidence>
<dbReference type="PANTHER" id="PTHR21266">
    <property type="entry name" value="IRON-SULFUR DOMAIN CONTAINING PROTEIN"/>
    <property type="match status" value="1"/>
</dbReference>
<reference evidence="11" key="1">
    <citation type="submission" date="2021-02" db="EMBL/GenBank/DDBJ databases">
        <authorList>
            <person name="Dougan E. K."/>
            <person name="Rhodes N."/>
            <person name="Thang M."/>
            <person name="Chan C."/>
        </authorList>
    </citation>
    <scope>NUCLEOTIDE SEQUENCE</scope>
</reference>
<dbReference type="PROSITE" id="PS51296">
    <property type="entry name" value="RIESKE"/>
    <property type="match status" value="1"/>
</dbReference>
<evidence type="ECO:0000259" key="10">
    <source>
        <dbReference type="PROSITE" id="PS51296"/>
    </source>
</evidence>
<dbReference type="OrthoDB" id="426882at2759"/>
<protein>
    <submittedName>
        <fullName evidence="11">PAO protein</fullName>
    </submittedName>
</protein>
<dbReference type="PANTHER" id="PTHR21266:SF32">
    <property type="entry name" value="CHOLESTEROL 7-DESATURASE NVD"/>
    <property type="match status" value="1"/>
</dbReference>
<dbReference type="GO" id="GO:0005737">
    <property type="term" value="C:cytoplasm"/>
    <property type="evidence" value="ECO:0007669"/>
    <property type="project" value="TreeGrafter"/>
</dbReference>
<evidence type="ECO:0000256" key="4">
    <source>
        <dbReference type="ARBA" id="ARBA00022723"/>
    </source>
</evidence>
<evidence type="ECO:0000256" key="6">
    <source>
        <dbReference type="ARBA" id="ARBA00023002"/>
    </source>
</evidence>
<dbReference type="Pfam" id="PF00355">
    <property type="entry name" value="Rieske"/>
    <property type="match status" value="1"/>
</dbReference>
<dbReference type="InterPro" id="IPR050584">
    <property type="entry name" value="Cholesterol_7-desaturase"/>
</dbReference>
<dbReference type="GO" id="GO:0046872">
    <property type="term" value="F:metal ion binding"/>
    <property type="evidence" value="ECO:0007669"/>
    <property type="project" value="UniProtKB-KW"/>
</dbReference>
<keyword evidence="5" id="KW-1133">Transmembrane helix</keyword>
<keyword evidence="3" id="KW-0001">2Fe-2S</keyword>
<accession>A0A812SYW8</accession>
<evidence type="ECO:0000256" key="2">
    <source>
        <dbReference type="ARBA" id="ARBA00022692"/>
    </source>
</evidence>
<keyword evidence="12" id="KW-1185">Reference proteome</keyword>
<evidence type="ECO:0000256" key="1">
    <source>
        <dbReference type="ARBA" id="ARBA00004370"/>
    </source>
</evidence>
<keyword evidence="7" id="KW-0408">Iron</keyword>
<dbReference type="EMBL" id="CAJNDS010002506">
    <property type="protein sequence ID" value="CAE7503031.1"/>
    <property type="molecule type" value="Genomic_DNA"/>
</dbReference>
<dbReference type="SUPFAM" id="SSF50022">
    <property type="entry name" value="ISP domain"/>
    <property type="match status" value="1"/>
</dbReference>
<organism evidence="11 12">
    <name type="scientific">Symbiodinium natans</name>
    <dbReference type="NCBI Taxonomy" id="878477"/>
    <lineage>
        <taxon>Eukaryota</taxon>
        <taxon>Sar</taxon>
        <taxon>Alveolata</taxon>
        <taxon>Dinophyceae</taxon>
        <taxon>Suessiales</taxon>
        <taxon>Symbiodiniaceae</taxon>
        <taxon>Symbiodinium</taxon>
    </lineage>
</organism>
<name>A0A812SYW8_9DINO</name>
<evidence type="ECO:0000256" key="3">
    <source>
        <dbReference type="ARBA" id="ARBA00022714"/>
    </source>
</evidence>
<dbReference type="Proteomes" id="UP000604046">
    <property type="component" value="Unassembled WGS sequence"/>
</dbReference>
<dbReference type="InterPro" id="IPR017941">
    <property type="entry name" value="Rieske_2Fe-2S"/>
</dbReference>